<evidence type="ECO:0000313" key="1">
    <source>
        <dbReference type="EMBL" id="AIU44266.1"/>
    </source>
</evidence>
<keyword evidence="2" id="KW-1185">Reference proteome</keyword>
<dbReference type="RefSeq" id="YP_009148375.1">
    <property type="nucleotide sequence ID" value="NC_027348.2"/>
</dbReference>
<protein>
    <submittedName>
        <fullName evidence="1">Uncharacterized protein</fullName>
    </submittedName>
</protein>
<dbReference type="Proteomes" id="UP000030040">
    <property type="component" value="Segment"/>
</dbReference>
<evidence type="ECO:0000313" key="2">
    <source>
        <dbReference type="Proteomes" id="UP000030040"/>
    </source>
</evidence>
<reference evidence="2" key="1">
    <citation type="submission" date="2014-10" db="EMBL/GenBank/DDBJ databases">
        <title>Draft genome sequence of lytic bacteriophage specific to a multidrug resistant bacterium Delftia tsuruhatensis ARB-1.</title>
        <authorList>
            <person name="Bhattacharjee A.S."/>
            <person name="Motlagh A.M."/>
            <person name="Goel R."/>
        </authorList>
    </citation>
    <scope>NUCLEOTIDE SEQUENCE [LARGE SCALE GENOMIC DNA]</scope>
</reference>
<dbReference type="GeneID" id="24638697"/>
<sequence>MKLIKKLIHRALGIEVVSALRQPQADREHAVRTVKPKDGSTFLAQHPSLWDDVLAMADRCIKAVRKLWTIPTPKQPSQEEMAAVFARHTQTAAQVGYDLMKQGIRERLRKDQDAWVRQTLLGSDNPEVAALGVRSDVQEHLDLSRRREELLGEMSMDADKLRESLTQAEVYRMIHGTYQLTSDQMERLLIGIKECKSRARANQLWDRALATYVPEHTDPKLKEIMQEVADVRLRQFAAEDAAAAQAKKPVIRWCPVLQQWRAAGLPYVAACCAIKLNLLNQKGKR</sequence>
<accession>A0A097PBC9</accession>
<gene>
    <name evidence="1" type="ORF">RG2014_012</name>
</gene>
<name>A0A097PBC9_9CAUD</name>
<proteinExistence type="predicted"/>
<dbReference type="KEGG" id="vg:24638697"/>
<dbReference type="EMBL" id="KM879221">
    <property type="protein sequence ID" value="AIU44266.1"/>
    <property type="molecule type" value="Genomic_DNA"/>
</dbReference>
<organism evidence="1 2">
    <name type="scientific">Delftia phage RG-2014</name>
    <dbReference type="NCBI Taxonomy" id="1563661"/>
    <lineage>
        <taxon>Viruses</taxon>
        <taxon>Duplodnaviria</taxon>
        <taxon>Heunggongvirae</taxon>
        <taxon>Uroviricota</taxon>
        <taxon>Caudoviricetes</taxon>
        <taxon>Schitoviridae</taxon>
        <taxon>Dendoorenvirus</taxon>
        <taxon>Dendoorenvirus RG2014</taxon>
    </lineage>
</organism>